<gene>
    <name evidence="2" type="ORF">RHODO2019_11235</name>
</gene>
<dbReference type="RefSeq" id="WP_265381885.1">
    <property type="nucleotide sequence ID" value="NZ_CP110615.1"/>
</dbReference>
<evidence type="ECO:0000313" key="3">
    <source>
        <dbReference type="Proteomes" id="UP001164965"/>
    </source>
</evidence>
<keyword evidence="1" id="KW-1133">Transmembrane helix</keyword>
<organism evidence="2 3">
    <name type="scientific">Rhodococcus antarcticus</name>
    <dbReference type="NCBI Taxonomy" id="2987751"/>
    <lineage>
        <taxon>Bacteria</taxon>
        <taxon>Bacillati</taxon>
        <taxon>Actinomycetota</taxon>
        <taxon>Actinomycetes</taxon>
        <taxon>Mycobacteriales</taxon>
        <taxon>Nocardiaceae</taxon>
        <taxon>Rhodococcus</taxon>
    </lineage>
</organism>
<sequence length="69" mass="7261">MGGLARWWDGVELWATGLPFIAQVTVVLVVVAPLCALAARGLDRIVGLGTGLLGKVRPEQDVPTPPREG</sequence>
<proteinExistence type="predicted"/>
<reference evidence="2" key="1">
    <citation type="submission" date="2022-10" db="EMBL/GenBank/DDBJ databases">
        <title>Rhodococcus sp.75.</title>
        <authorList>
            <person name="Sun M."/>
        </authorList>
    </citation>
    <scope>NUCLEOTIDE SEQUENCE</scope>
    <source>
        <strain evidence="2">75</strain>
    </source>
</reference>
<evidence type="ECO:0000313" key="2">
    <source>
        <dbReference type="EMBL" id="UZJ23777.1"/>
    </source>
</evidence>
<keyword evidence="1" id="KW-0472">Membrane</keyword>
<protein>
    <submittedName>
        <fullName evidence="2">Uncharacterized protein</fullName>
    </submittedName>
</protein>
<accession>A0ABY6NWL1</accession>
<keyword evidence="1" id="KW-0812">Transmembrane</keyword>
<dbReference type="Proteomes" id="UP001164965">
    <property type="component" value="Chromosome"/>
</dbReference>
<dbReference type="EMBL" id="CP110615">
    <property type="protein sequence ID" value="UZJ23777.1"/>
    <property type="molecule type" value="Genomic_DNA"/>
</dbReference>
<evidence type="ECO:0000256" key="1">
    <source>
        <dbReference type="SAM" id="Phobius"/>
    </source>
</evidence>
<name>A0ABY6NWL1_9NOCA</name>
<keyword evidence="3" id="KW-1185">Reference proteome</keyword>
<feature type="transmembrane region" description="Helical" evidence="1">
    <location>
        <begin position="20"/>
        <end position="39"/>
    </location>
</feature>